<evidence type="ECO:0000313" key="10">
    <source>
        <dbReference type="Proteomes" id="UP000694865"/>
    </source>
</evidence>
<evidence type="ECO:0000256" key="7">
    <source>
        <dbReference type="ARBA" id="ARBA00023295"/>
    </source>
</evidence>
<name>A0ABM0MJ80_SACKO</name>
<dbReference type="Gene3D" id="1.50.10.10">
    <property type="match status" value="1"/>
</dbReference>
<dbReference type="InterPro" id="IPR008928">
    <property type="entry name" value="6-hairpin_glycosidase_sf"/>
</dbReference>
<evidence type="ECO:0000256" key="1">
    <source>
        <dbReference type="ARBA" id="ARBA00000966"/>
    </source>
</evidence>
<evidence type="ECO:0000256" key="4">
    <source>
        <dbReference type="ARBA" id="ARBA00022801"/>
    </source>
</evidence>
<dbReference type="InterPro" id="IPR001701">
    <property type="entry name" value="Glyco_hydro_9"/>
</dbReference>
<evidence type="ECO:0000259" key="9">
    <source>
        <dbReference type="Pfam" id="PF00759"/>
    </source>
</evidence>
<keyword evidence="8" id="KW-0624">Polysaccharide degradation</keyword>
<feature type="domain" description="Glycoside hydrolase family 9" evidence="9">
    <location>
        <begin position="5"/>
        <end position="173"/>
    </location>
</feature>
<keyword evidence="4" id="KW-0378">Hydrolase</keyword>
<dbReference type="EC" id="3.2.1.4" evidence="3"/>
<evidence type="ECO:0000256" key="3">
    <source>
        <dbReference type="ARBA" id="ARBA00012601"/>
    </source>
</evidence>
<gene>
    <name evidence="11" type="primary">LOC102802114</name>
</gene>
<sequence length="182" mass="20206">MSYDYCEVLRDSLLFYEAQRSGVMTDETKSKLHWKKDSALNDQGENGEDLTGGYYDAGDHIKAGLPMAYTVTVVAWGLLEYPDAYEACGQTENVKDMIRWGTDYFLKIYPEKGVLYYQVGDVETDHSAWCRAQDMKMSRPALKANSDHPGCDVAAETAAALAAASIIFQEGSVSFYSCVSLD</sequence>
<dbReference type="PANTHER" id="PTHR22298">
    <property type="entry name" value="ENDO-1,4-BETA-GLUCANASE"/>
    <property type="match status" value="1"/>
</dbReference>
<dbReference type="GeneID" id="102802114"/>
<comment type="catalytic activity">
    <reaction evidence="1">
        <text>Endohydrolysis of (1-&gt;4)-beta-D-glucosidic linkages in cellulose, lichenin and cereal beta-D-glucans.</text>
        <dbReference type="EC" id="3.2.1.4"/>
    </reaction>
</comment>
<accession>A0ABM0MJ80</accession>
<dbReference type="RefSeq" id="XP_006820071.1">
    <property type="nucleotide sequence ID" value="XM_006820008.1"/>
</dbReference>
<evidence type="ECO:0000256" key="2">
    <source>
        <dbReference type="ARBA" id="ARBA00007072"/>
    </source>
</evidence>
<keyword evidence="5" id="KW-0136">Cellulose degradation</keyword>
<keyword evidence="10" id="KW-1185">Reference proteome</keyword>
<protein>
    <recommendedName>
        <fullName evidence="3">cellulase</fullName>
        <ecNumber evidence="3">3.2.1.4</ecNumber>
    </recommendedName>
</protein>
<reference evidence="11" key="1">
    <citation type="submission" date="2025-08" db="UniProtKB">
        <authorList>
            <consortium name="RefSeq"/>
        </authorList>
    </citation>
    <scope>IDENTIFICATION</scope>
    <source>
        <tissue evidence="11">Testes</tissue>
    </source>
</reference>
<organism evidence="10 11">
    <name type="scientific">Saccoglossus kowalevskii</name>
    <name type="common">Acorn worm</name>
    <dbReference type="NCBI Taxonomy" id="10224"/>
    <lineage>
        <taxon>Eukaryota</taxon>
        <taxon>Metazoa</taxon>
        <taxon>Hemichordata</taxon>
        <taxon>Enteropneusta</taxon>
        <taxon>Harrimaniidae</taxon>
        <taxon>Saccoglossus</taxon>
    </lineage>
</organism>
<dbReference type="InterPro" id="IPR012341">
    <property type="entry name" value="6hp_glycosidase-like_sf"/>
</dbReference>
<evidence type="ECO:0000256" key="8">
    <source>
        <dbReference type="ARBA" id="ARBA00023326"/>
    </source>
</evidence>
<dbReference type="SUPFAM" id="SSF48208">
    <property type="entry name" value="Six-hairpin glycosidases"/>
    <property type="match status" value="1"/>
</dbReference>
<dbReference type="Proteomes" id="UP000694865">
    <property type="component" value="Unplaced"/>
</dbReference>
<evidence type="ECO:0000313" key="11">
    <source>
        <dbReference type="RefSeq" id="XP_006820071.1"/>
    </source>
</evidence>
<keyword evidence="7" id="KW-0326">Glycosidase</keyword>
<keyword evidence="6" id="KW-0119">Carbohydrate metabolism</keyword>
<dbReference type="Pfam" id="PF00759">
    <property type="entry name" value="Glyco_hydro_9"/>
    <property type="match status" value="1"/>
</dbReference>
<evidence type="ECO:0000256" key="6">
    <source>
        <dbReference type="ARBA" id="ARBA00023277"/>
    </source>
</evidence>
<evidence type="ECO:0000256" key="5">
    <source>
        <dbReference type="ARBA" id="ARBA00023001"/>
    </source>
</evidence>
<comment type="similarity">
    <text evidence="2">Belongs to the glycosyl hydrolase 9 (cellulase E) family.</text>
</comment>
<proteinExistence type="inferred from homology"/>